<comment type="caution">
    <text evidence="2">The sequence shown here is derived from an EMBL/GenBank/DDBJ whole genome shotgun (WGS) entry which is preliminary data.</text>
</comment>
<feature type="compositionally biased region" description="Basic and acidic residues" evidence="1">
    <location>
        <begin position="86"/>
        <end position="99"/>
    </location>
</feature>
<protein>
    <submittedName>
        <fullName evidence="2">Uncharacterized protein</fullName>
    </submittedName>
</protein>
<feature type="compositionally biased region" description="Polar residues" evidence="1">
    <location>
        <begin position="430"/>
        <end position="442"/>
    </location>
</feature>
<evidence type="ECO:0000313" key="2">
    <source>
        <dbReference type="EMBL" id="CAG8950175.1"/>
    </source>
</evidence>
<name>A0A9N9KQC2_9HELO</name>
<feature type="compositionally biased region" description="Low complexity" evidence="1">
    <location>
        <begin position="110"/>
        <end position="121"/>
    </location>
</feature>
<dbReference type="Proteomes" id="UP000696280">
    <property type="component" value="Unassembled WGS sequence"/>
</dbReference>
<feature type="region of interest" description="Disordered" evidence="1">
    <location>
        <begin position="544"/>
        <end position="595"/>
    </location>
</feature>
<feature type="compositionally biased region" description="Acidic residues" evidence="1">
    <location>
        <begin position="18"/>
        <end position="37"/>
    </location>
</feature>
<feature type="compositionally biased region" description="Basic residues" evidence="1">
    <location>
        <begin position="405"/>
        <end position="417"/>
    </location>
</feature>
<feature type="compositionally biased region" description="Basic residues" evidence="1">
    <location>
        <begin position="42"/>
        <end position="54"/>
    </location>
</feature>
<feature type="region of interest" description="Disordered" evidence="1">
    <location>
        <begin position="367"/>
        <end position="392"/>
    </location>
</feature>
<evidence type="ECO:0000313" key="3">
    <source>
        <dbReference type="Proteomes" id="UP000696280"/>
    </source>
</evidence>
<feature type="compositionally biased region" description="Polar residues" evidence="1">
    <location>
        <begin position="578"/>
        <end position="588"/>
    </location>
</feature>
<keyword evidence="3" id="KW-1185">Reference proteome</keyword>
<accession>A0A9N9KQC2</accession>
<organism evidence="2 3">
    <name type="scientific">Hymenoscyphus fraxineus</name>
    <dbReference type="NCBI Taxonomy" id="746836"/>
    <lineage>
        <taxon>Eukaryota</taxon>
        <taxon>Fungi</taxon>
        <taxon>Dikarya</taxon>
        <taxon>Ascomycota</taxon>
        <taxon>Pezizomycotina</taxon>
        <taxon>Leotiomycetes</taxon>
        <taxon>Helotiales</taxon>
        <taxon>Helotiaceae</taxon>
        <taxon>Hymenoscyphus</taxon>
    </lineage>
</organism>
<feature type="compositionally biased region" description="Basic and acidic residues" evidence="1">
    <location>
        <begin position="367"/>
        <end position="378"/>
    </location>
</feature>
<evidence type="ECO:0000256" key="1">
    <source>
        <dbReference type="SAM" id="MobiDB-lite"/>
    </source>
</evidence>
<gene>
    <name evidence="2" type="ORF">HYFRA_00008412</name>
</gene>
<sequence length="595" mass="65381">MAPNYSEPPHKKRKAPLEDDYDISEIDQEEHDDEDEEFRASPTRKSRRTKKPRSSTRDHDSSSEDGTMVSRRVPTGTSGHRLTSSRKVEAESRSKDQRQEAGPSNRRSSMEGSSKSGSSKIVKGKARAMVAETPQKERNRDFPPTLFDMEQGSEEEMGDEEATEKTLSWTSDDEKHLQLTNANEQSLINKTQKLFRQMPYDLIPANNMPNQEGDIPVFPAPLAGAFSKLVTCPAFINRPEFFTYCLQTAIHERAGKSVQKKPKLSDIRTNRLDKLYASVEKRIENSGEQKILLSAKLKTALADAVNEVFGEDLPPHIAFIDEISKLKRNLPRGRHGHQEGGLSPEIIKGDFDAIISSWDTYAKDKHLPSIEQSNRDFPKPGGPNKAGLPSRKELTLLSKKEWVLNRRKTRRGAHRRPSPTDDTDDVLPGPSTTKVSKTPGRSSKNRDDEGDGTVDMGVDNSGIQDEALEDNTTVSATAGKTPDDVLTLTEVQKTPDDILTLTEMQKTPDDALASVGVQETPDGALASVGGQETPDDALASAEGGKTFALTGPGDERTSGKVLASGPATDGSSFMIRSRSPSPESNLLSWLNLLDP</sequence>
<feature type="region of interest" description="Disordered" evidence="1">
    <location>
        <begin position="1"/>
        <end position="146"/>
    </location>
</feature>
<reference evidence="2" key="1">
    <citation type="submission" date="2021-07" db="EMBL/GenBank/DDBJ databases">
        <authorList>
            <person name="Durling M."/>
        </authorList>
    </citation>
    <scope>NUCLEOTIDE SEQUENCE</scope>
</reference>
<proteinExistence type="predicted"/>
<dbReference type="AlphaFoldDB" id="A0A9N9KQC2"/>
<dbReference type="EMBL" id="CAJVRL010000035">
    <property type="protein sequence ID" value="CAG8950175.1"/>
    <property type="molecule type" value="Genomic_DNA"/>
</dbReference>
<feature type="region of interest" description="Disordered" evidence="1">
    <location>
        <begin position="405"/>
        <end position="463"/>
    </location>
</feature>